<dbReference type="KEGG" id="caby:Cabys_3754"/>
<reference evidence="1 2" key="1">
    <citation type="submission" date="2016-11" db="EMBL/GenBank/DDBJ databases">
        <title>Genomic analysis of Caldithrix abyssi and proposal of a novel bacterial phylum Caldithrichaeota.</title>
        <authorList>
            <person name="Kublanov I."/>
            <person name="Sigalova O."/>
            <person name="Gavrilov S."/>
            <person name="Lebedinsky A."/>
            <person name="Ivanova N."/>
            <person name="Daum C."/>
            <person name="Reddy T."/>
            <person name="Klenk H.P."/>
            <person name="Goker M."/>
            <person name="Reva O."/>
            <person name="Miroshnichenko M."/>
            <person name="Kyprides N."/>
            <person name="Woyke T."/>
            <person name="Gelfand M."/>
        </authorList>
    </citation>
    <scope>NUCLEOTIDE SEQUENCE [LARGE SCALE GENOMIC DNA]</scope>
    <source>
        <strain evidence="1 2">LF13</strain>
    </source>
</reference>
<dbReference type="Proteomes" id="UP000183868">
    <property type="component" value="Chromosome"/>
</dbReference>
<gene>
    <name evidence="1" type="ORF">Cabys_3754</name>
</gene>
<dbReference type="AlphaFoldDB" id="A0A1J1CCR2"/>
<accession>A0A1J1CCR2</accession>
<organism evidence="1 2">
    <name type="scientific">Caldithrix abyssi DSM 13497</name>
    <dbReference type="NCBI Taxonomy" id="880073"/>
    <lineage>
        <taxon>Bacteria</taxon>
        <taxon>Pseudomonadati</taxon>
        <taxon>Calditrichota</taxon>
        <taxon>Calditrichia</taxon>
        <taxon>Calditrichales</taxon>
        <taxon>Calditrichaceae</taxon>
        <taxon>Caldithrix</taxon>
    </lineage>
</organism>
<name>A0A1J1CCR2_CALAY</name>
<protein>
    <recommendedName>
        <fullName evidence="3">Glucosyl transferase</fullName>
    </recommendedName>
</protein>
<evidence type="ECO:0008006" key="3">
    <source>
        <dbReference type="Google" id="ProtNLM"/>
    </source>
</evidence>
<proteinExistence type="predicted"/>
<evidence type="ECO:0000313" key="1">
    <source>
        <dbReference type="EMBL" id="APF20499.1"/>
    </source>
</evidence>
<evidence type="ECO:0000313" key="2">
    <source>
        <dbReference type="Proteomes" id="UP000183868"/>
    </source>
</evidence>
<dbReference type="EMBL" id="CP018099">
    <property type="protein sequence ID" value="APF20499.1"/>
    <property type="molecule type" value="Genomic_DNA"/>
</dbReference>
<sequence length="396" mass="44379">MDVSCTEAWLSLQAKNDYLTKTLKMFKDDKLIMEKPLSAEDSLLYVDGLWPNTDYSFKAAVYDGAELLTKSATVTATTMDTTSHDFTWQTFEFGGEGGSSSFYDVAIIDENDIWAVGEIYTANDKYNAAHWDGEKWELRKIKTNACGGVDYPPIKTVFAFSKNNIVFGHIDASITKYNGANFVNDCSFIKQINGSINKIWGTSSSDLYVVGNSGLIAHYDGKKWQRIESGIQINIRDIWGAKTENNKFQIIALASNGGQIPQGKKLLLIQNNTVKYLNDSELDMSLAAIWFKPERKYYIGGAGLFESYGINASWQEDKSQPLLYISGIRGQSLNDIVLCGGYGHLSHFNGLNWKHYYGKELPQISGNLNEISIKRDLIVAVGWLMNRKAIIYMGIR</sequence>